<name>A0ABP7LE16_9SPHN</name>
<feature type="chain" id="PRO_5045313621" evidence="2">
    <location>
        <begin position="19"/>
        <end position="519"/>
    </location>
</feature>
<dbReference type="EMBL" id="BAABBM010000001">
    <property type="protein sequence ID" value="GAA3900102.1"/>
    <property type="molecule type" value="Genomic_DNA"/>
</dbReference>
<feature type="signal peptide" evidence="2">
    <location>
        <begin position="1"/>
        <end position="18"/>
    </location>
</feature>
<keyword evidence="4" id="KW-1185">Reference proteome</keyword>
<dbReference type="SUPFAM" id="SSF53474">
    <property type="entry name" value="alpha/beta-Hydrolases"/>
    <property type="match status" value="1"/>
</dbReference>
<evidence type="ECO:0000313" key="3">
    <source>
        <dbReference type="EMBL" id="GAA3900102.1"/>
    </source>
</evidence>
<keyword evidence="2" id="KW-0732">Signal</keyword>
<proteinExistence type="predicted"/>
<dbReference type="Gene3D" id="3.40.50.1820">
    <property type="entry name" value="alpha/beta hydrolase"/>
    <property type="match status" value="1"/>
</dbReference>
<evidence type="ECO:0000256" key="1">
    <source>
        <dbReference type="SAM" id="MobiDB-lite"/>
    </source>
</evidence>
<dbReference type="Pfam" id="PF00450">
    <property type="entry name" value="Peptidase_S10"/>
    <property type="match status" value="1"/>
</dbReference>
<dbReference type="InterPro" id="IPR029058">
    <property type="entry name" value="AB_hydrolase_fold"/>
</dbReference>
<feature type="compositionally biased region" description="Basic and acidic residues" evidence="1">
    <location>
        <begin position="38"/>
        <end position="55"/>
    </location>
</feature>
<organism evidence="3 4">
    <name type="scientific">Sphingomonas limnosediminicola</name>
    <dbReference type="NCBI Taxonomy" id="940133"/>
    <lineage>
        <taxon>Bacteria</taxon>
        <taxon>Pseudomonadati</taxon>
        <taxon>Pseudomonadota</taxon>
        <taxon>Alphaproteobacteria</taxon>
        <taxon>Sphingomonadales</taxon>
        <taxon>Sphingomonadaceae</taxon>
        <taxon>Sphingomonas</taxon>
    </lineage>
</organism>
<gene>
    <name evidence="3" type="ORF">GCM10022276_18680</name>
</gene>
<feature type="region of interest" description="Disordered" evidence="1">
    <location>
        <begin position="21"/>
        <end position="65"/>
    </location>
</feature>
<accession>A0ABP7LE16</accession>
<evidence type="ECO:0000313" key="4">
    <source>
        <dbReference type="Proteomes" id="UP001500827"/>
    </source>
</evidence>
<evidence type="ECO:0000256" key="2">
    <source>
        <dbReference type="SAM" id="SignalP"/>
    </source>
</evidence>
<comment type="caution">
    <text evidence="3">The sequence shown here is derived from an EMBL/GenBank/DDBJ whole genome shotgun (WGS) entry which is preliminary data.</text>
</comment>
<dbReference type="Proteomes" id="UP001500827">
    <property type="component" value="Unassembled WGS sequence"/>
</dbReference>
<reference evidence="4" key="1">
    <citation type="journal article" date="2019" name="Int. J. Syst. Evol. Microbiol.">
        <title>The Global Catalogue of Microorganisms (GCM) 10K type strain sequencing project: providing services to taxonomists for standard genome sequencing and annotation.</title>
        <authorList>
            <consortium name="The Broad Institute Genomics Platform"/>
            <consortium name="The Broad Institute Genome Sequencing Center for Infectious Disease"/>
            <person name="Wu L."/>
            <person name="Ma J."/>
        </authorList>
    </citation>
    <scope>NUCLEOTIDE SEQUENCE [LARGE SCALE GENOMIC DNA]</scope>
    <source>
        <strain evidence="4">JCM 17543</strain>
    </source>
</reference>
<dbReference type="InterPro" id="IPR001563">
    <property type="entry name" value="Peptidase_S10"/>
</dbReference>
<sequence>MRSSLLLISLLLSSTAVAQQASTNAGDAPPPGAQADAAAKEKDKGKDDDTAKATAEETAQPVKRSISFRGRTLTYTATPGTLTIRNDDGEAVGSMFYTAYTMPSTNGRPRPVTFLFNGGPGSSTMWLHMGSFGPMKVDASIPETISGPPFRVSSNQDTLLDKSDLVFLDAMTTGLSRPVGKGKPEDFFGVDKDLDAFTRAIQRYLTKYGRWNSPKFIIGESYGTLRAAGLSNTLADKGVQLNGIVLVSTVLNFADFGGDQVFINFLPTYATDAWYHGRVAHNGTLDSFAEQARAFATGPYAAALQKGRAISDEEKRSVANQMAALTGLSADYILRANLRVDPERFRRELLRDRRQIIGRIDSRYLGTEADQVGSDPTYDPQASAITGGFTGAINDYLFRDLGYKTPLTYRINNYGGIGGKWEFTHKSSQGNQPIADTSVDLADAMRQNPRMKLFMVNGYYDLATPFMGADYEVGHMAIEPSVAANITYAYYPAGHMMYIDPASSRQLKSDLDRFYDSAM</sequence>
<protein>
    <submittedName>
        <fullName evidence="3">S10 family peptidase</fullName>
    </submittedName>
</protein>